<dbReference type="Proteomes" id="UP000297595">
    <property type="component" value="Unassembled WGS sequence"/>
</dbReference>
<name>A0A7C8K4B1_ORBOL</name>
<proteinExistence type="predicted"/>
<comment type="caution">
    <text evidence="1">The sequence shown here is derived from an EMBL/GenBank/DDBJ whole genome shotgun (WGS) entry which is preliminary data.</text>
</comment>
<dbReference type="EMBL" id="SOZJ01000010">
    <property type="protein sequence ID" value="TGJ62428.1"/>
    <property type="molecule type" value="Genomic_DNA"/>
</dbReference>
<evidence type="ECO:0000313" key="2">
    <source>
        <dbReference type="Proteomes" id="UP000297595"/>
    </source>
</evidence>
<protein>
    <submittedName>
        <fullName evidence="1">Uncharacterized protein</fullName>
    </submittedName>
</protein>
<gene>
    <name evidence="1" type="ORF">EYR41_002408</name>
</gene>
<evidence type="ECO:0000313" key="1">
    <source>
        <dbReference type="EMBL" id="TGJ62428.1"/>
    </source>
</evidence>
<dbReference type="AlphaFoldDB" id="A0A7C8K4B1"/>
<dbReference type="SUPFAM" id="SSF52047">
    <property type="entry name" value="RNI-like"/>
    <property type="match status" value="1"/>
</dbReference>
<dbReference type="PROSITE" id="PS50181">
    <property type="entry name" value="FBOX"/>
    <property type="match status" value="1"/>
</dbReference>
<dbReference type="Pfam" id="PF00646">
    <property type="entry name" value="F-box"/>
    <property type="match status" value="1"/>
</dbReference>
<dbReference type="Gene3D" id="3.80.10.10">
    <property type="entry name" value="Ribonuclease Inhibitor"/>
    <property type="match status" value="1"/>
</dbReference>
<reference evidence="1 2" key="1">
    <citation type="submission" date="2019-03" db="EMBL/GenBank/DDBJ databases">
        <title>Nematode-trapping fungi genome.</title>
        <authorList>
            <person name="Vidal-Diez De Ulzurrun G."/>
        </authorList>
    </citation>
    <scope>NUCLEOTIDE SEQUENCE [LARGE SCALE GENOMIC DNA]</scope>
    <source>
        <strain evidence="1 2">TWF154</strain>
    </source>
</reference>
<dbReference type="InterPro" id="IPR001810">
    <property type="entry name" value="F-box_dom"/>
</dbReference>
<sequence length="489" mass="56066">MASLPSLPQELIDQISSSIDDQDDLLSLRLTCKSSNHIFRDPHLTSIYQSRRIFLVPRSLQNLLKIAKDPSGVGDRVKYLQIADSNPYCEILSWPPSEFDSERTILRRSAKEKLSAAGSEFREETEEMISSGKDIKMLVEIFENLKNLRGIEIEKFSELPKRWELNLLYPSMGLGPGNQIPEFMSLIKTNDIKAIGSNPSRKVITAALKSGIKSLRKLSNTYSTTHDAFSHNWFEEMVPSFSMFSTAFPNLRSLEISVCCTTAYRGQPLPAGEKNVCDWLEGLGDTLEELRLEYLIPAINLEKTTMLPDGRGLPRLKVLQLRSILLDIDNLSGLLESCKDNLKELKILSCRTLDIKEGVFKLLKFLKKKVKRLRIFEAGFKDEKVTREGSYPVRIHIYGDWESYPVNCMVWTKVQQNVFFAPYDWEVHTRQKFDTGANVVFEIDENDTAEGFWRALLDGKWDEWDAMSPNNYYYDRRLEADRNVGFRGG</sequence>
<dbReference type="InterPro" id="IPR032675">
    <property type="entry name" value="LRR_dom_sf"/>
</dbReference>
<organism evidence="1 2">
    <name type="scientific">Orbilia oligospora</name>
    <name type="common">Nematode-trapping fungus</name>
    <name type="synonym">Arthrobotrys oligospora</name>
    <dbReference type="NCBI Taxonomy" id="2813651"/>
    <lineage>
        <taxon>Eukaryota</taxon>
        <taxon>Fungi</taxon>
        <taxon>Dikarya</taxon>
        <taxon>Ascomycota</taxon>
        <taxon>Pezizomycotina</taxon>
        <taxon>Orbiliomycetes</taxon>
        <taxon>Orbiliales</taxon>
        <taxon>Orbiliaceae</taxon>
        <taxon>Orbilia</taxon>
    </lineage>
</organism>
<accession>A0A7C8K4B1</accession>